<dbReference type="Pfam" id="PF13531">
    <property type="entry name" value="SBP_bac_11"/>
    <property type="match status" value="1"/>
</dbReference>
<dbReference type="InterPro" id="IPR005669">
    <property type="entry name" value="Thiosulph/SO4-bd"/>
</dbReference>
<evidence type="ECO:0000313" key="7">
    <source>
        <dbReference type="EMBL" id="WFR95559.1"/>
    </source>
</evidence>
<dbReference type="GO" id="GO:0140104">
    <property type="term" value="F:molecular carrier activity"/>
    <property type="evidence" value="ECO:0007669"/>
    <property type="project" value="InterPro"/>
</dbReference>
<dbReference type="AlphaFoldDB" id="A0AAF1KW10"/>
<evidence type="ECO:0000256" key="3">
    <source>
        <dbReference type="ARBA" id="ARBA00022448"/>
    </source>
</evidence>
<feature type="signal peptide" evidence="6">
    <location>
        <begin position="1"/>
        <end position="25"/>
    </location>
</feature>
<evidence type="ECO:0000256" key="1">
    <source>
        <dbReference type="ARBA" id="ARBA00004418"/>
    </source>
</evidence>
<gene>
    <name evidence="7" type="ORF">PR017_17655</name>
</gene>
<dbReference type="KEGG" id="rtu:PR017_17655"/>
<protein>
    <submittedName>
        <fullName evidence="7">Sulfate ABC transporter substrate-binding protein</fullName>
    </submittedName>
</protein>
<name>A0AAF1KW10_9HYPH</name>
<comment type="subcellular location">
    <subcellularLocation>
        <location evidence="1">Periplasm</location>
    </subcellularLocation>
</comment>
<dbReference type="GO" id="GO:0042597">
    <property type="term" value="C:periplasmic space"/>
    <property type="evidence" value="ECO:0007669"/>
    <property type="project" value="UniProtKB-SubCell"/>
</dbReference>
<organism evidence="7 8">
    <name type="scientific">Rhizobium tumorigenes</name>
    <dbReference type="NCBI Taxonomy" id="2041385"/>
    <lineage>
        <taxon>Bacteria</taxon>
        <taxon>Pseudomonadati</taxon>
        <taxon>Pseudomonadota</taxon>
        <taxon>Alphaproteobacteria</taxon>
        <taxon>Hyphomicrobiales</taxon>
        <taxon>Rhizobiaceae</taxon>
        <taxon>Rhizobium/Agrobacterium group</taxon>
        <taxon>Rhizobium</taxon>
    </lineage>
</organism>
<keyword evidence="4 6" id="KW-0732">Signal</keyword>
<dbReference type="GO" id="GO:1901681">
    <property type="term" value="F:sulfur compound binding"/>
    <property type="evidence" value="ECO:0007669"/>
    <property type="project" value="InterPro"/>
</dbReference>
<dbReference type="Gene3D" id="3.40.190.10">
    <property type="entry name" value="Periplasmic binding protein-like II"/>
    <property type="match status" value="2"/>
</dbReference>
<keyword evidence="3" id="KW-0813">Transport</keyword>
<comment type="similarity">
    <text evidence="2">Belongs to the prokaryotic sulfate-binding protein family.</text>
</comment>
<dbReference type="Proteomes" id="UP000249499">
    <property type="component" value="Chromosome"/>
</dbReference>
<accession>A0AAF1KW10</accession>
<keyword evidence="8" id="KW-1185">Reference proteome</keyword>
<dbReference type="GO" id="GO:1902358">
    <property type="term" value="P:sulfate transmembrane transport"/>
    <property type="evidence" value="ECO:0007669"/>
    <property type="project" value="InterPro"/>
</dbReference>
<dbReference type="InterPro" id="IPR034408">
    <property type="entry name" value="Sulphate/thiosulphate_BS"/>
</dbReference>
<dbReference type="PROSITE" id="PS00757">
    <property type="entry name" value="PROK_SULFATE_BIND_2"/>
    <property type="match status" value="1"/>
</dbReference>
<dbReference type="RefSeq" id="WP_111216353.1">
    <property type="nucleotide sequence ID" value="NZ_CP117255.1"/>
</dbReference>
<evidence type="ECO:0000256" key="5">
    <source>
        <dbReference type="ARBA" id="ARBA00022764"/>
    </source>
</evidence>
<dbReference type="PANTHER" id="PTHR30368">
    <property type="entry name" value="SULFATE-BINDING PROTEIN"/>
    <property type="match status" value="1"/>
</dbReference>
<dbReference type="PANTHER" id="PTHR30368:SF2">
    <property type="entry name" value="SULFATE-BINDING PROTEIN"/>
    <property type="match status" value="1"/>
</dbReference>
<sequence length="342" mass="37015">MQTLRLSRLLATAVLIGSFSLPGLASVFAAEQTLLNVSYDPTRELYKDFNAAFAAKWKKDTGETVELKASHGGSGAQARSVIDGLNADVVTLALEGDIDAISKATNKIPADWNTKFPNKSVPYTSTIVFLVRKGNPKAIKDWPDLIKDGVQVITPNPKTSGGARWNILAAYAWAKEANGGDDAKAEEYLSKLLKHVPVLDSGARGATTTFVQRGLGDVLLAWENEAYLSLEELGPDKFEIVTPSISIRADPPVAVVDGNVDKKGTRKLAEAYLNYLYSDDGQKIAAGHYYRPIKPAAADPKDIARFPNLKLASIDDFGGWKVAQPKFFADGGIFDKIYKPGQ</sequence>
<dbReference type="CDD" id="cd01005">
    <property type="entry name" value="PBP2_CysP"/>
    <property type="match status" value="1"/>
</dbReference>
<evidence type="ECO:0000313" key="8">
    <source>
        <dbReference type="Proteomes" id="UP000249499"/>
    </source>
</evidence>
<feature type="chain" id="PRO_5041916917" evidence="6">
    <location>
        <begin position="26"/>
        <end position="342"/>
    </location>
</feature>
<dbReference type="NCBIfam" id="NF008106">
    <property type="entry name" value="PRK10852.1"/>
    <property type="match status" value="1"/>
</dbReference>
<evidence type="ECO:0000256" key="4">
    <source>
        <dbReference type="ARBA" id="ARBA00022729"/>
    </source>
</evidence>
<evidence type="ECO:0000256" key="2">
    <source>
        <dbReference type="ARBA" id="ARBA00006099"/>
    </source>
</evidence>
<dbReference type="SUPFAM" id="SSF53850">
    <property type="entry name" value="Periplasmic binding protein-like II"/>
    <property type="match status" value="1"/>
</dbReference>
<reference evidence="7 8" key="1">
    <citation type="journal article" date="2018" name="Sci. Rep.">
        <title>Rhizobium tumorigenes sp. nov., a novel plant tumorigenic bacterium isolated from cane gall tumors on thornless blackberry.</title>
        <authorList>
            <person name="Kuzmanovi N."/>
            <person name="Smalla K."/>
            <person name="Gronow S."/>
            <person name="PuBawska J."/>
        </authorList>
    </citation>
    <scope>NUCLEOTIDE SEQUENCE [LARGE SCALE GENOMIC DNA]</scope>
    <source>
        <strain evidence="7 8">1078</strain>
    </source>
</reference>
<evidence type="ECO:0000256" key="6">
    <source>
        <dbReference type="SAM" id="SignalP"/>
    </source>
</evidence>
<keyword evidence="5" id="KW-0574">Periplasm</keyword>
<proteinExistence type="inferred from homology"/>
<reference evidence="8" key="2">
    <citation type="journal article" date="2023" name="MicrobiologyOpen">
        <title>Genomics of the tumorigenes clade of the family Rhizobiaceae and description of Rhizobium rhododendri sp. nov.</title>
        <authorList>
            <person name="Kuzmanovic N."/>
            <person name="diCenzo G.C."/>
            <person name="Bunk B."/>
            <person name="Sproeer C."/>
            <person name="Fruehling A."/>
            <person name="Neumann-Schaal M."/>
            <person name="Overmann J."/>
            <person name="Smalla K."/>
        </authorList>
    </citation>
    <scope>NUCLEOTIDE SEQUENCE [LARGE SCALE GENOMIC DNA]</scope>
    <source>
        <strain evidence="8">1078</strain>
    </source>
</reference>
<dbReference type="NCBIfam" id="TIGR00971">
    <property type="entry name" value="3a0106s03"/>
    <property type="match status" value="1"/>
</dbReference>
<dbReference type="NCBIfam" id="NF008022">
    <property type="entry name" value="PRK10752.1"/>
    <property type="match status" value="1"/>
</dbReference>
<dbReference type="EMBL" id="CP117255">
    <property type="protein sequence ID" value="WFR95559.1"/>
    <property type="molecule type" value="Genomic_DNA"/>
</dbReference>